<evidence type="ECO:0000256" key="4">
    <source>
        <dbReference type="ARBA" id="ARBA00022517"/>
    </source>
</evidence>
<dbReference type="GO" id="GO:0042254">
    <property type="term" value="P:ribosome biogenesis"/>
    <property type="evidence" value="ECO:0007669"/>
    <property type="project" value="UniProtKB-KW"/>
</dbReference>
<dbReference type="PANTHER" id="PTHR38099">
    <property type="entry name" value="LARGE RIBOSOMAL RNA SUBUNIT ACCUMULATION PROTEIN YCED"/>
    <property type="match status" value="1"/>
</dbReference>
<sequence length="167" mass="19578">MADSGQEIELRQDLISFKNLILILESELGSYKLNEDAKNWRYSSVNIKMQFGYLDKTKKIPILEGNLSVNLYMICQRCLEVFEFPLNISLKYAFLIRENNFAKNIKYEIWELSNEKLNIYDFIEEILIISIPLYPSHKSNENCNLLLNNVDGKNKNKPFSSLKDLIK</sequence>
<gene>
    <name evidence="6" type="ORF">METZ01_LOCUS37889</name>
</gene>
<dbReference type="Pfam" id="PF02620">
    <property type="entry name" value="YceD"/>
    <property type="match status" value="1"/>
</dbReference>
<evidence type="ECO:0000313" key="6">
    <source>
        <dbReference type="EMBL" id="SUZ85035.1"/>
    </source>
</evidence>
<comment type="function">
    <text evidence="1">Plays a role in synthesis, processing and/or stability of 23S rRNA.</text>
</comment>
<keyword evidence="4" id="KW-0690">Ribosome biogenesis</keyword>
<evidence type="ECO:0000256" key="2">
    <source>
        <dbReference type="ARBA" id="ARBA00010740"/>
    </source>
</evidence>
<protein>
    <recommendedName>
        <fullName evidence="3">Large ribosomal RNA subunit accumulation protein YceD</fullName>
    </recommendedName>
    <alternativeName>
        <fullName evidence="5">23S rRNA accumulation protein YceD</fullName>
    </alternativeName>
</protein>
<accession>A0A381R003</accession>
<name>A0A381R003_9ZZZZ</name>
<organism evidence="6">
    <name type="scientific">marine metagenome</name>
    <dbReference type="NCBI Taxonomy" id="408172"/>
    <lineage>
        <taxon>unclassified sequences</taxon>
        <taxon>metagenomes</taxon>
        <taxon>ecological metagenomes</taxon>
    </lineage>
</organism>
<evidence type="ECO:0000256" key="3">
    <source>
        <dbReference type="ARBA" id="ARBA00015716"/>
    </source>
</evidence>
<evidence type="ECO:0000256" key="5">
    <source>
        <dbReference type="ARBA" id="ARBA00031841"/>
    </source>
</evidence>
<comment type="similarity">
    <text evidence="2">Belongs to the DUF177 domain family.</text>
</comment>
<dbReference type="AlphaFoldDB" id="A0A381R003"/>
<proteinExistence type="inferred from homology"/>
<dbReference type="GO" id="GO:0005829">
    <property type="term" value="C:cytosol"/>
    <property type="evidence" value="ECO:0007669"/>
    <property type="project" value="TreeGrafter"/>
</dbReference>
<dbReference type="InterPro" id="IPR003772">
    <property type="entry name" value="YceD"/>
</dbReference>
<dbReference type="InterPro" id="IPR039255">
    <property type="entry name" value="YceD_bac"/>
</dbReference>
<reference evidence="6" key="1">
    <citation type="submission" date="2018-05" db="EMBL/GenBank/DDBJ databases">
        <authorList>
            <person name="Lanie J.A."/>
            <person name="Ng W.-L."/>
            <person name="Kazmierczak K.M."/>
            <person name="Andrzejewski T.M."/>
            <person name="Davidsen T.M."/>
            <person name="Wayne K.J."/>
            <person name="Tettelin H."/>
            <person name="Glass J.I."/>
            <person name="Rusch D."/>
            <person name="Podicherti R."/>
            <person name="Tsui H.-C.T."/>
            <person name="Winkler M.E."/>
        </authorList>
    </citation>
    <scope>NUCLEOTIDE SEQUENCE</scope>
</reference>
<dbReference type="PANTHER" id="PTHR38099:SF1">
    <property type="entry name" value="LARGE RIBOSOMAL RNA SUBUNIT ACCUMULATION PROTEIN YCED"/>
    <property type="match status" value="1"/>
</dbReference>
<evidence type="ECO:0000256" key="1">
    <source>
        <dbReference type="ARBA" id="ARBA00002868"/>
    </source>
</evidence>
<dbReference type="EMBL" id="UINC01001617">
    <property type="protein sequence ID" value="SUZ85035.1"/>
    <property type="molecule type" value="Genomic_DNA"/>
</dbReference>